<proteinExistence type="inferred from homology"/>
<gene>
    <name evidence="8" type="primary">radC</name>
    <name evidence="8" type="ORF">FHQ18_10685</name>
</gene>
<organism evidence="8 9">
    <name type="scientific">Deferribacter autotrophicus</name>
    <dbReference type="NCBI Taxonomy" id="500465"/>
    <lineage>
        <taxon>Bacteria</taxon>
        <taxon>Pseudomonadati</taxon>
        <taxon>Deferribacterota</taxon>
        <taxon>Deferribacteres</taxon>
        <taxon>Deferribacterales</taxon>
        <taxon>Deferribacteraceae</taxon>
        <taxon>Deferribacter</taxon>
    </lineage>
</organism>
<evidence type="ECO:0000313" key="9">
    <source>
        <dbReference type="Proteomes" id="UP000322876"/>
    </source>
</evidence>
<keyword evidence="5" id="KW-0482">Metalloprotease</keyword>
<dbReference type="CDD" id="cd08071">
    <property type="entry name" value="MPN_DUF2466"/>
    <property type="match status" value="1"/>
</dbReference>
<dbReference type="PROSITE" id="PS50249">
    <property type="entry name" value="MPN"/>
    <property type="match status" value="1"/>
</dbReference>
<reference evidence="8 9" key="1">
    <citation type="submission" date="2019-06" db="EMBL/GenBank/DDBJ databases">
        <title>Genomic insights into carbon and energy metabolism of Deferribacter autotrophicus revealed new metabolic traits in the phylum Deferribacteres.</title>
        <authorList>
            <person name="Slobodkin A.I."/>
            <person name="Slobodkina G.B."/>
            <person name="Allioux M."/>
            <person name="Alain K."/>
            <person name="Jebbar M."/>
            <person name="Shadrin V."/>
            <person name="Kublanov I.V."/>
            <person name="Toshchakov S.V."/>
            <person name="Bonch-Osmolovskaya E.A."/>
        </authorList>
    </citation>
    <scope>NUCLEOTIDE SEQUENCE [LARGE SCALE GENOMIC DNA]</scope>
    <source>
        <strain evidence="8 9">SL50</strain>
    </source>
</reference>
<dbReference type="AlphaFoldDB" id="A0A5A8F0Z6"/>
<dbReference type="Gene3D" id="3.40.140.10">
    <property type="entry name" value="Cytidine Deaminase, domain 2"/>
    <property type="match status" value="1"/>
</dbReference>
<dbReference type="NCBIfam" id="NF000642">
    <property type="entry name" value="PRK00024.1"/>
    <property type="match status" value="1"/>
</dbReference>
<dbReference type="Pfam" id="PF04002">
    <property type="entry name" value="RadC"/>
    <property type="match status" value="1"/>
</dbReference>
<feature type="domain" description="MPN" evidence="7">
    <location>
        <begin position="99"/>
        <end position="221"/>
    </location>
</feature>
<evidence type="ECO:0000256" key="6">
    <source>
        <dbReference type="RuleBase" id="RU003797"/>
    </source>
</evidence>
<dbReference type="PROSITE" id="PS01302">
    <property type="entry name" value="UPF0758"/>
    <property type="match status" value="1"/>
</dbReference>
<dbReference type="InterPro" id="IPR001405">
    <property type="entry name" value="UPF0758"/>
</dbReference>
<dbReference type="RefSeq" id="WP_149267171.1">
    <property type="nucleotide sequence ID" value="NZ_VFJB01000009.1"/>
</dbReference>
<dbReference type="EMBL" id="VFJB01000009">
    <property type="protein sequence ID" value="KAA0257026.1"/>
    <property type="molecule type" value="Genomic_DNA"/>
</dbReference>
<evidence type="ECO:0000256" key="2">
    <source>
        <dbReference type="ARBA" id="ARBA00022723"/>
    </source>
</evidence>
<comment type="caution">
    <text evidence="8">The sequence shown here is derived from an EMBL/GenBank/DDBJ whole genome shotgun (WGS) entry which is preliminary data.</text>
</comment>
<evidence type="ECO:0000256" key="3">
    <source>
        <dbReference type="ARBA" id="ARBA00022801"/>
    </source>
</evidence>
<comment type="similarity">
    <text evidence="6">Belongs to the UPF0758 family.</text>
</comment>
<dbReference type="OrthoDB" id="9804482at2"/>
<evidence type="ECO:0000256" key="5">
    <source>
        <dbReference type="ARBA" id="ARBA00023049"/>
    </source>
</evidence>
<keyword evidence="1" id="KW-0645">Protease</keyword>
<dbReference type="PANTHER" id="PTHR30471">
    <property type="entry name" value="DNA REPAIR PROTEIN RADC"/>
    <property type="match status" value="1"/>
</dbReference>
<dbReference type="InterPro" id="IPR025657">
    <property type="entry name" value="RadC_JAB"/>
</dbReference>
<evidence type="ECO:0000259" key="7">
    <source>
        <dbReference type="PROSITE" id="PS50249"/>
    </source>
</evidence>
<accession>A0A5A8F0Z6</accession>
<dbReference type="InterPro" id="IPR037518">
    <property type="entry name" value="MPN"/>
</dbReference>
<keyword evidence="4" id="KW-0862">Zinc</keyword>
<dbReference type="InterPro" id="IPR020891">
    <property type="entry name" value="UPF0758_CS"/>
</dbReference>
<keyword evidence="9" id="KW-1185">Reference proteome</keyword>
<dbReference type="GO" id="GO:0008237">
    <property type="term" value="F:metallopeptidase activity"/>
    <property type="evidence" value="ECO:0007669"/>
    <property type="project" value="UniProtKB-KW"/>
</dbReference>
<dbReference type="Proteomes" id="UP000322876">
    <property type="component" value="Unassembled WGS sequence"/>
</dbReference>
<name>A0A5A8F0Z6_9BACT</name>
<sequence length="221" mass="25103">MSEKPYYLGHRKRLKERFKAHPESLQDYEIIELILGYVIRGKDVKPLAKKILDEVKGVANIFNVNEDIEGVGGETVLMFRLLQEFYRRVESAKVLEEKVFDNPEKVFKYLKYQIGFENVEKIAVLYLDSKNGLISCKIESAGTVNESYIPPREIVKKALLENAVSVILAHNHPSGNLTPSNGDKVFTETVESALSTVGIRLLDHIIVYKNGYLSFKKEGIL</sequence>
<dbReference type="PANTHER" id="PTHR30471:SF3">
    <property type="entry name" value="UPF0758 PROTEIN YEES-RELATED"/>
    <property type="match status" value="1"/>
</dbReference>
<evidence type="ECO:0000256" key="1">
    <source>
        <dbReference type="ARBA" id="ARBA00022670"/>
    </source>
</evidence>
<keyword evidence="2" id="KW-0479">Metal-binding</keyword>
<evidence type="ECO:0000313" key="8">
    <source>
        <dbReference type="EMBL" id="KAA0257026.1"/>
    </source>
</evidence>
<dbReference type="NCBIfam" id="TIGR00608">
    <property type="entry name" value="radc"/>
    <property type="match status" value="1"/>
</dbReference>
<evidence type="ECO:0000256" key="4">
    <source>
        <dbReference type="ARBA" id="ARBA00022833"/>
    </source>
</evidence>
<keyword evidence="3" id="KW-0378">Hydrolase</keyword>
<dbReference type="GO" id="GO:0046872">
    <property type="term" value="F:metal ion binding"/>
    <property type="evidence" value="ECO:0007669"/>
    <property type="project" value="UniProtKB-KW"/>
</dbReference>
<protein>
    <submittedName>
        <fullName evidence="8">DNA repair protein RadC</fullName>
    </submittedName>
</protein>
<dbReference type="GO" id="GO:0006508">
    <property type="term" value="P:proteolysis"/>
    <property type="evidence" value="ECO:0007669"/>
    <property type="project" value="UniProtKB-KW"/>
</dbReference>